<evidence type="ECO:0000313" key="2">
    <source>
        <dbReference type="EMBL" id="OBV38263.1"/>
    </source>
</evidence>
<keyword evidence="1" id="KW-0812">Transmembrane</keyword>
<gene>
    <name evidence="2" type="ORF">ASR47_1005217</name>
</gene>
<feature type="transmembrane region" description="Helical" evidence="1">
    <location>
        <begin position="21"/>
        <end position="39"/>
    </location>
</feature>
<dbReference type="Proteomes" id="UP000092713">
    <property type="component" value="Unassembled WGS sequence"/>
</dbReference>
<keyword evidence="1" id="KW-0472">Membrane</keyword>
<proteinExistence type="predicted"/>
<dbReference type="RefSeq" id="WP_065309124.1">
    <property type="nucleotide sequence ID" value="NZ_LOCQ01000058.1"/>
</dbReference>
<evidence type="ECO:0000256" key="1">
    <source>
        <dbReference type="SAM" id="Phobius"/>
    </source>
</evidence>
<dbReference type="InterPro" id="IPR012902">
    <property type="entry name" value="N_methyl_site"/>
</dbReference>
<keyword evidence="1" id="KW-1133">Transmembrane helix</keyword>
<dbReference type="PROSITE" id="PS00409">
    <property type="entry name" value="PROKAR_NTER_METHYL"/>
    <property type="match status" value="1"/>
</dbReference>
<name>A0A1A7C1R8_9BURK</name>
<dbReference type="OrthoDB" id="8759523at2"/>
<accession>A0A1A7C1R8</accession>
<keyword evidence="3" id="KW-1185">Reference proteome</keyword>
<comment type="caution">
    <text evidence="2">The sequence shown here is derived from an EMBL/GenBank/DDBJ whole genome shotgun (WGS) entry which is preliminary data.</text>
</comment>
<sequence length="197" mass="20632">MSTSRKCAPASAQRGFTLIELTVFIVIVSAAVLGVLRVISFTTANSADPQLRKQALVLAESMLEEVQLARYTFCNPIQDPAAETAANVAGCAVPQNVGAAPSTPDRPYYNVTDYVRAFNTPVAYPKDASGIDFPAGYTVTVAVAPEAALGPAGAQIAPVNATPANLDALRITVVVTYGGNQAITLVGYRTRYAPNLI</sequence>
<organism evidence="2 3">
    <name type="scientific">Janthinobacterium psychrotolerans</name>
    <dbReference type="NCBI Taxonomy" id="1747903"/>
    <lineage>
        <taxon>Bacteria</taxon>
        <taxon>Pseudomonadati</taxon>
        <taxon>Pseudomonadota</taxon>
        <taxon>Betaproteobacteria</taxon>
        <taxon>Burkholderiales</taxon>
        <taxon>Oxalobacteraceae</taxon>
        <taxon>Janthinobacterium</taxon>
    </lineage>
</organism>
<reference evidence="2 3" key="1">
    <citation type="submission" date="2016-04" db="EMBL/GenBank/DDBJ databases">
        <title>Draft genome sequence of Janthinobacterium psychrotolerans sp. nov., isolated from freshwater sediments in Denmark.</title>
        <authorList>
            <person name="Gong X."/>
            <person name="Skrivergaard S."/>
            <person name="Korsgaard B.S."/>
            <person name="Schreiber L."/>
            <person name="Marshall I.P."/>
            <person name="Finster K."/>
            <person name="Schramm A."/>
        </authorList>
    </citation>
    <scope>NUCLEOTIDE SEQUENCE [LARGE SCALE GENOMIC DNA]</scope>
    <source>
        <strain evidence="2 3">S3-2</strain>
    </source>
</reference>
<dbReference type="STRING" id="1747903.ASR47_1005217"/>
<dbReference type="EMBL" id="LOCQ01000058">
    <property type="protein sequence ID" value="OBV38263.1"/>
    <property type="molecule type" value="Genomic_DNA"/>
</dbReference>
<dbReference type="AlphaFoldDB" id="A0A1A7C1R8"/>
<dbReference type="Pfam" id="PF07963">
    <property type="entry name" value="N_methyl"/>
    <property type="match status" value="1"/>
</dbReference>
<protein>
    <submittedName>
        <fullName evidence="2">MSHA pilin protein MshD</fullName>
    </submittedName>
</protein>
<evidence type="ECO:0000313" key="3">
    <source>
        <dbReference type="Proteomes" id="UP000092713"/>
    </source>
</evidence>